<comment type="caution">
    <text evidence="6">The sequence shown here is derived from an EMBL/GenBank/DDBJ whole genome shotgun (WGS) entry which is preliminary data.</text>
</comment>
<evidence type="ECO:0000256" key="4">
    <source>
        <dbReference type="PIRNR" id="PIRNR005690"/>
    </source>
</evidence>
<dbReference type="Pfam" id="PF03323">
    <property type="entry name" value="GerA"/>
    <property type="match status" value="1"/>
</dbReference>
<evidence type="ECO:0000313" key="7">
    <source>
        <dbReference type="Proteomes" id="UP000637720"/>
    </source>
</evidence>
<reference evidence="6" key="2">
    <citation type="submission" date="2020-09" db="EMBL/GenBank/DDBJ databases">
        <authorList>
            <person name="Sun Q."/>
            <person name="Ohkuma M."/>
        </authorList>
    </citation>
    <scope>NUCLEOTIDE SEQUENCE</scope>
    <source>
        <strain evidence="6">JCM 14719</strain>
    </source>
</reference>
<name>A0A8J3B6Z4_9BACI</name>
<evidence type="ECO:0000256" key="5">
    <source>
        <dbReference type="SAM" id="Phobius"/>
    </source>
</evidence>
<proteinExistence type="inferred from homology"/>
<keyword evidence="3 4" id="KW-0472">Membrane</keyword>
<accession>A0A8J3B6Z4</accession>
<dbReference type="GO" id="GO:0009847">
    <property type="term" value="P:spore germination"/>
    <property type="evidence" value="ECO:0007669"/>
    <property type="project" value="UniProtKB-UniRule"/>
</dbReference>
<comment type="similarity">
    <text evidence="2 4">Belongs to the GerABKA family.</text>
</comment>
<evidence type="ECO:0000256" key="2">
    <source>
        <dbReference type="ARBA" id="ARBA00005278"/>
    </source>
</evidence>
<evidence type="ECO:0000256" key="1">
    <source>
        <dbReference type="ARBA" id="ARBA00004141"/>
    </source>
</evidence>
<organism evidence="6 7">
    <name type="scientific">Calditerricola satsumensis</name>
    <dbReference type="NCBI Taxonomy" id="373054"/>
    <lineage>
        <taxon>Bacteria</taxon>
        <taxon>Bacillati</taxon>
        <taxon>Bacillota</taxon>
        <taxon>Bacilli</taxon>
        <taxon>Bacillales</taxon>
        <taxon>Bacillaceae</taxon>
        <taxon>Calditerricola</taxon>
    </lineage>
</organism>
<dbReference type="PANTHER" id="PTHR22550">
    <property type="entry name" value="SPORE GERMINATION PROTEIN"/>
    <property type="match status" value="1"/>
</dbReference>
<keyword evidence="5" id="KW-1133">Transmembrane helix</keyword>
<dbReference type="InterPro" id="IPR050768">
    <property type="entry name" value="UPF0353/GerABKA_families"/>
</dbReference>
<keyword evidence="5" id="KW-0812">Transmembrane</keyword>
<dbReference type="EMBL" id="BMOF01000022">
    <property type="protein sequence ID" value="GGK00297.1"/>
    <property type="molecule type" value="Genomic_DNA"/>
</dbReference>
<dbReference type="PANTHER" id="PTHR22550:SF9">
    <property type="entry name" value="STAGE V SPORULATION PROTEIN AF"/>
    <property type="match status" value="1"/>
</dbReference>
<dbReference type="Proteomes" id="UP000637720">
    <property type="component" value="Unassembled WGS sequence"/>
</dbReference>
<evidence type="ECO:0000256" key="3">
    <source>
        <dbReference type="ARBA" id="ARBA00023136"/>
    </source>
</evidence>
<feature type="transmembrane region" description="Helical" evidence="5">
    <location>
        <begin position="396"/>
        <end position="416"/>
    </location>
</feature>
<sequence length="499" mass="56690">MADHETAKAAKNEREDAPIHRKLAVNQEYLKKRLDIGVSFDIGVRELSVGEKKLAFYFINGFPDNMVVVEMLRELSRVKREELVPQVLTRMFRKYLTHPQVEELRRMDEVVDKLLAGHLVVLIDGEQTALAVDARHYPARQPEEPDTERVVRGSRDGFTETLVFNTALIRRRVRDERLRMELVQVGERSKTDVCLAYLKDVADPELVRLIRDKLSRITVDGLPMAEKALEEFLVGRNWHPFPLVRYTERPDVAASHLLEGHVLVLVDTSPSVIIAPTTFFHHVQHAEEYRQTPVVGTYLRWIRFIGILLSIFLLPLWLLFVFNPELLPKELAFIGPKKSGEIPIFFQFILAEIGIDLMRMAAVHTPTPLATAMGLIAAVLIGEVAIKVGLFAPETILYTAVAAIGMFATPSYELSLAVKLVRLFLLLMVFLFKVPGFVLGVTVIVFVLAMTRSLNTPYLWPLIPFNWPALRTILFRTSVPSMKMRPSIVRPQDASRQSS</sequence>
<dbReference type="PIRSF" id="PIRSF005690">
    <property type="entry name" value="GerBA"/>
    <property type="match status" value="1"/>
</dbReference>
<feature type="transmembrane region" description="Helical" evidence="5">
    <location>
        <begin position="301"/>
        <end position="322"/>
    </location>
</feature>
<dbReference type="InterPro" id="IPR004995">
    <property type="entry name" value="Spore_Ger"/>
</dbReference>
<evidence type="ECO:0000313" key="6">
    <source>
        <dbReference type="EMBL" id="GGK00297.1"/>
    </source>
</evidence>
<keyword evidence="7" id="KW-1185">Reference proteome</keyword>
<protein>
    <submittedName>
        <fullName evidence="6">Stage V sporulation protein AF</fullName>
    </submittedName>
</protein>
<feature type="transmembrane region" description="Helical" evidence="5">
    <location>
        <begin position="423"/>
        <end position="451"/>
    </location>
</feature>
<dbReference type="RefSeq" id="WP_054671077.1">
    <property type="nucleotide sequence ID" value="NZ_BMOF01000022.1"/>
</dbReference>
<comment type="subcellular location">
    <subcellularLocation>
        <location evidence="4">Cell membrane</location>
    </subcellularLocation>
    <subcellularLocation>
        <location evidence="1">Membrane</location>
        <topology evidence="1">Multi-pass membrane protein</topology>
    </subcellularLocation>
</comment>
<feature type="transmembrane region" description="Helical" evidence="5">
    <location>
        <begin position="369"/>
        <end position="390"/>
    </location>
</feature>
<gene>
    <name evidence="6" type="primary">spoVAF</name>
    <name evidence="6" type="ORF">GCM10007043_12970</name>
</gene>
<reference evidence="6" key="1">
    <citation type="journal article" date="2014" name="Int. J. Syst. Evol. Microbiol.">
        <title>Complete genome sequence of Corynebacterium casei LMG S-19264T (=DSM 44701T), isolated from a smear-ripened cheese.</title>
        <authorList>
            <consortium name="US DOE Joint Genome Institute (JGI-PGF)"/>
            <person name="Walter F."/>
            <person name="Albersmeier A."/>
            <person name="Kalinowski J."/>
            <person name="Ruckert C."/>
        </authorList>
    </citation>
    <scope>NUCLEOTIDE SEQUENCE</scope>
    <source>
        <strain evidence="6">JCM 14719</strain>
    </source>
</reference>
<dbReference type="GO" id="GO:0005886">
    <property type="term" value="C:plasma membrane"/>
    <property type="evidence" value="ECO:0007669"/>
    <property type="project" value="UniProtKB-SubCell"/>
</dbReference>
<dbReference type="AlphaFoldDB" id="A0A8J3B6Z4"/>